<dbReference type="GO" id="GO:0016787">
    <property type="term" value="F:hydrolase activity"/>
    <property type="evidence" value="ECO:0007669"/>
    <property type="project" value="UniProtKB-KW"/>
</dbReference>
<gene>
    <name evidence="6" type="ORF">DDE83_004458</name>
</gene>
<dbReference type="InterPro" id="IPR000073">
    <property type="entry name" value="AB_hydrolase_1"/>
</dbReference>
<evidence type="ECO:0000313" key="7">
    <source>
        <dbReference type="Proteomes" id="UP000249619"/>
    </source>
</evidence>
<evidence type="ECO:0000256" key="1">
    <source>
        <dbReference type="ARBA" id="ARBA00004275"/>
    </source>
</evidence>
<dbReference type="Proteomes" id="UP000249619">
    <property type="component" value="Unassembled WGS sequence"/>
</dbReference>
<dbReference type="Gene3D" id="3.40.50.1820">
    <property type="entry name" value="alpha/beta hydrolase"/>
    <property type="match status" value="1"/>
</dbReference>
<comment type="similarity">
    <text evidence="2">Belongs to the AB hydrolase superfamily. AKT2 hydrolase family.</text>
</comment>
<sequence length="318" mass="35476">MSSPLEPINPVSDSRIEHKTASLNGVKYHYLYGIPKSGSWTQTVFLDAPQVPPNPISLYGIKRAADDIAALAKELNAPRIVLGGHDWYPNLISHIFSVCTPYTAPSDKYLSTADLVSGPLPQFAYQLHLASGEVEKSVNNEQTIRQFLKGMYGARGPNGEVAFDPEKGVLVENLPKIGESKVLNGQVLDYYVKQYLNHGIHPTSNPDPPRNLVNWYRQRRTNWEEDQALLSQKTITQPTLFIQATRDAVLKPEMSKSMDRFIPRLTRKEVVAAHWALIQKPDEVNEIIRQWFEAQGLVGSANANGNLNGSKQRGASHL</sequence>
<dbReference type="OrthoDB" id="408373at2759"/>
<dbReference type="AlphaFoldDB" id="A0A364N4X9"/>
<evidence type="ECO:0000256" key="3">
    <source>
        <dbReference type="ARBA" id="ARBA00023026"/>
    </source>
</evidence>
<proteinExistence type="inferred from homology"/>
<comment type="subcellular location">
    <subcellularLocation>
        <location evidence="1">Peroxisome</location>
    </subcellularLocation>
</comment>
<evidence type="ECO:0000256" key="4">
    <source>
        <dbReference type="ARBA" id="ARBA00023140"/>
    </source>
</evidence>
<dbReference type="EMBL" id="QGDH01000055">
    <property type="protein sequence ID" value="RAR11732.1"/>
    <property type="molecule type" value="Genomic_DNA"/>
</dbReference>
<keyword evidence="3" id="KW-0843">Virulence</keyword>
<evidence type="ECO:0000259" key="5">
    <source>
        <dbReference type="Pfam" id="PF00561"/>
    </source>
</evidence>
<dbReference type="STRING" id="183478.A0A364N4X9"/>
<reference evidence="7" key="1">
    <citation type="submission" date="2018-05" db="EMBL/GenBank/DDBJ databases">
        <title>Draft genome sequence of Stemphylium lycopersici strain CIDEFI 213.</title>
        <authorList>
            <person name="Medina R."/>
            <person name="Franco M.E.E."/>
            <person name="Lucentini C.G."/>
            <person name="Saparrat M.C.N."/>
            <person name="Balatti P.A."/>
        </authorList>
    </citation>
    <scope>NUCLEOTIDE SEQUENCE [LARGE SCALE GENOMIC DNA]</scope>
    <source>
        <strain evidence="7">CIDEFI 213</strain>
    </source>
</reference>
<comment type="caution">
    <text evidence="6">The sequence shown here is derived from an EMBL/GenBank/DDBJ whole genome shotgun (WGS) entry which is preliminary data.</text>
</comment>
<dbReference type="Pfam" id="PF00561">
    <property type="entry name" value="Abhydrolase_1"/>
    <property type="match status" value="1"/>
</dbReference>
<accession>A0A364N4X9</accession>
<dbReference type="SUPFAM" id="SSF53474">
    <property type="entry name" value="alpha/beta-Hydrolases"/>
    <property type="match status" value="1"/>
</dbReference>
<dbReference type="PANTHER" id="PTHR43329">
    <property type="entry name" value="EPOXIDE HYDROLASE"/>
    <property type="match status" value="1"/>
</dbReference>
<keyword evidence="4" id="KW-0576">Peroxisome</keyword>
<keyword evidence="6" id="KW-0378">Hydrolase</keyword>
<feature type="domain" description="AB hydrolase-1" evidence="5">
    <location>
        <begin position="204"/>
        <end position="281"/>
    </location>
</feature>
<evidence type="ECO:0000313" key="6">
    <source>
        <dbReference type="EMBL" id="RAR11732.1"/>
    </source>
</evidence>
<protein>
    <submittedName>
        <fullName evidence="6">Epoxide hydrolase</fullName>
    </submittedName>
</protein>
<evidence type="ECO:0000256" key="2">
    <source>
        <dbReference type="ARBA" id="ARBA00005668"/>
    </source>
</evidence>
<organism evidence="6 7">
    <name type="scientific">Stemphylium lycopersici</name>
    <name type="common">Tomato gray leaf spot disease fungus</name>
    <name type="synonym">Thyrospora lycopersici</name>
    <dbReference type="NCBI Taxonomy" id="183478"/>
    <lineage>
        <taxon>Eukaryota</taxon>
        <taxon>Fungi</taxon>
        <taxon>Dikarya</taxon>
        <taxon>Ascomycota</taxon>
        <taxon>Pezizomycotina</taxon>
        <taxon>Dothideomycetes</taxon>
        <taxon>Pleosporomycetidae</taxon>
        <taxon>Pleosporales</taxon>
        <taxon>Pleosporineae</taxon>
        <taxon>Pleosporaceae</taxon>
        <taxon>Stemphylium</taxon>
    </lineage>
</organism>
<dbReference type="InterPro" id="IPR029058">
    <property type="entry name" value="AB_hydrolase_fold"/>
</dbReference>
<keyword evidence="7" id="KW-1185">Reference proteome</keyword>
<dbReference type="GO" id="GO:0005777">
    <property type="term" value="C:peroxisome"/>
    <property type="evidence" value="ECO:0007669"/>
    <property type="project" value="UniProtKB-SubCell"/>
</dbReference>
<name>A0A364N4X9_STELY</name>